<sequence>MASLVSDSTKTMGSPTESISKTNQNDTKKSSHQVNSITYFKSFKDWWDSPRQLIIDTKTDNSVEKFKQSTHNNKLIEYDLFKSILNEDIYIIPPGQTHESKSNKIGQLLDIELDDGTVIHEFYLQNRQKLESEIHIVIIHGYMAALGYFIKNIEELLLPGVHLHLIDLPGFGNSMRPKFPKEFLDEPESTQDKIRQISNIENWFIDRIENWRIIRKLERFKLIAHSMGAYLSCCYLMKYNKGKDIVKEFVIVSPMGTESSESSLITHPKYQNFHEKIDPFEELHFEEEEEGEDVYINEELTYLWSSLGKPKFPKNLILSKLWQYHKSPFEILQKTGPVYSKILSYWSFQRFKNFSGSGDTIDLILKLHDYSYSIFNQFQGSGELAITKLISSEILAKLPLADRGFIDYIVNEETKVLWIYGEHDWMNSKGGEYIHKKINERSKLSSFEIVEKAGHHIYLDNSTKFNQLILNFFNLNNQMD</sequence>
<gene>
    <name evidence="3" type="ORF">CANVERA_P2539</name>
</gene>
<name>A0A9W4TWS8_9ASCO</name>
<comment type="caution">
    <text evidence="3">The sequence shown here is derived from an EMBL/GenBank/DDBJ whole genome shotgun (WGS) entry which is preliminary data.</text>
</comment>
<dbReference type="SUPFAM" id="SSF53474">
    <property type="entry name" value="alpha/beta-Hydrolases"/>
    <property type="match status" value="1"/>
</dbReference>
<feature type="domain" description="AB hydrolase-1" evidence="2">
    <location>
        <begin position="135"/>
        <end position="461"/>
    </location>
</feature>
<dbReference type="GO" id="GO:0005743">
    <property type="term" value="C:mitochondrial inner membrane"/>
    <property type="evidence" value="ECO:0007669"/>
    <property type="project" value="TreeGrafter"/>
</dbReference>
<dbReference type="GO" id="GO:0006654">
    <property type="term" value="P:phosphatidic acid biosynthetic process"/>
    <property type="evidence" value="ECO:0007669"/>
    <property type="project" value="TreeGrafter"/>
</dbReference>
<dbReference type="GO" id="GO:0035965">
    <property type="term" value="P:cardiolipin acyl-chain remodeling"/>
    <property type="evidence" value="ECO:0007669"/>
    <property type="project" value="TreeGrafter"/>
</dbReference>
<dbReference type="InterPro" id="IPR000073">
    <property type="entry name" value="AB_hydrolase_1"/>
</dbReference>
<dbReference type="Pfam" id="PF00561">
    <property type="entry name" value="Abhydrolase_1"/>
    <property type="match status" value="1"/>
</dbReference>
<dbReference type="OrthoDB" id="7457040at2759"/>
<evidence type="ECO:0000313" key="4">
    <source>
        <dbReference type="Proteomes" id="UP001152885"/>
    </source>
</evidence>
<feature type="compositionally biased region" description="Polar residues" evidence="1">
    <location>
        <begin position="1"/>
        <end position="25"/>
    </location>
</feature>
<evidence type="ECO:0000259" key="2">
    <source>
        <dbReference type="Pfam" id="PF00561"/>
    </source>
</evidence>
<feature type="region of interest" description="Disordered" evidence="1">
    <location>
        <begin position="1"/>
        <end position="31"/>
    </location>
</feature>
<dbReference type="InterPro" id="IPR029058">
    <property type="entry name" value="AB_hydrolase_fold"/>
</dbReference>
<dbReference type="GO" id="GO:0055088">
    <property type="term" value="P:lipid homeostasis"/>
    <property type="evidence" value="ECO:0007669"/>
    <property type="project" value="TreeGrafter"/>
</dbReference>
<evidence type="ECO:0000256" key="1">
    <source>
        <dbReference type="SAM" id="MobiDB-lite"/>
    </source>
</evidence>
<evidence type="ECO:0000313" key="3">
    <source>
        <dbReference type="EMBL" id="CAI5758027.1"/>
    </source>
</evidence>
<keyword evidence="4" id="KW-1185">Reference proteome</keyword>
<dbReference type="EMBL" id="CANTUO010000002">
    <property type="protein sequence ID" value="CAI5758027.1"/>
    <property type="molecule type" value="Genomic_DNA"/>
</dbReference>
<dbReference type="PANTHER" id="PTHR42886:SF23">
    <property type="entry name" value="1-ACYLGLYCEROL-3-PHOSPHATE O-ACYLTRANSFERASE ICT1-RELATED"/>
    <property type="match status" value="1"/>
</dbReference>
<reference evidence="3" key="1">
    <citation type="submission" date="2022-12" db="EMBL/GenBank/DDBJ databases">
        <authorList>
            <person name="Brejova B."/>
        </authorList>
    </citation>
    <scope>NUCLEOTIDE SEQUENCE</scope>
</reference>
<protein>
    <recommendedName>
        <fullName evidence="2">AB hydrolase-1 domain-containing protein</fullName>
    </recommendedName>
</protein>
<dbReference type="GO" id="GO:0004623">
    <property type="term" value="F:phospholipase A2 activity"/>
    <property type="evidence" value="ECO:0007669"/>
    <property type="project" value="TreeGrafter"/>
</dbReference>
<dbReference type="Proteomes" id="UP001152885">
    <property type="component" value="Unassembled WGS sequence"/>
</dbReference>
<dbReference type="PANTHER" id="PTHR42886">
    <property type="entry name" value="RE40534P-RELATED"/>
    <property type="match status" value="1"/>
</dbReference>
<accession>A0A9W4TWS8</accession>
<proteinExistence type="predicted"/>
<dbReference type="AlphaFoldDB" id="A0A9W4TWS8"/>
<dbReference type="GO" id="GO:0042171">
    <property type="term" value="F:lysophosphatidic acid acyltransferase activity"/>
    <property type="evidence" value="ECO:0007669"/>
    <property type="project" value="TreeGrafter"/>
</dbReference>
<dbReference type="Gene3D" id="3.40.50.1820">
    <property type="entry name" value="alpha/beta hydrolase"/>
    <property type="match status" value="1"/>
</dbReference>
<organism evidence="3 4">
    <name type="scientific">Candida verbasci</name>
    <dbReference type="NCBI Taxonomy" id="1227364"/>
    <lineage>
        <taxon>Eukaryota</taxon>
        <taxon>Fungi</taxon>
        <taxon>Dikarya</taxon>
        <taxon>Ascomycota</taxon>
        <taxon>Saccharomycotina</taxon>
        <taxon>Pichiomycetes</taxon>
        <taxon>Debaryomycetaceae</taxon>
        <taxon>Candida/Lodderomyces clade</taxon>
        <taxon>Candida</taxon>
    </lineage>
</organism>